<organism evidence="1 2">
    <name type="scientific">Acidipropionibacterium jensenii</name>
    <dbReference type="NCBI Taxonomy" id="1749"/>
    <lineage>
        <taxon>Bacteria</taxon>
        <taxon>Bacillati</taxon>
        <taxon>Actinomycetota</taxon>
        <taxon>Actinomycetes</taxon>
        <taxon>Propionibacteriales</taxon>
        <taxon>Propionibacteriaceae</taxon>
        <taxon>Acidipropionibacterium</taxon>
    </lineage>
</organism>
<sequence>MKKKALVSSVAAVVVVIAAVLLFRPQSASSPSPEDLSTGKDALTPFMFLAADDSGAVIASSDSTRGIASSGRTVWMGPSSRTNAVCVDSCPNAILTGDIDAWNSPVVKTPTPLLRGQPAVPLADGFQLWAPVRLGGAVLVLRTSKDGTTKATWATATGESAPIRIPGRAPTWGGTQDGPGVITTTEGSTTWATVATQVNGKPSLGHPFKIAGEGGNCVGPNGTSLVPIGEQARLVDQQGRTLPLDLGVTANDLGACTISRTGFITASLSASLGATTSYTSVLRFFSSKGALLRTVKEPTESIPTASRDGSTASFRTPQGIAVSTANGRIRTTYKGAIASRFTASGALVLLYPDGHVEWRKNP</sequence>
<keyword evidence="2" id="KW-1185">Reference proteome</keyword>
<evidence type="ECO:0000313" key="2">
    <source>
        <dbReference type="Proteomes" id="UP000277858"/>
    </source>
</evidence>
<accession>A0A3S4WW06</accession>
<gene>
    <name evidence="1" type="ORF">NCTC13652_00850</name>
</gene>
<proteinExistence type="predicted"/>
<reference evidence="1 2" key="1">
    <citation type="submission" date="2018-12" db="EMBL/GenBank/DDBJ databases">
        <authorList>
            <consortium name="Pathogen Informatics"/>
        </authorList>
    </citation>
    <scope>NUCLEOTIDE SEQUENCE [LARGE SCALE GENOMIC DNA]</scope>
    <source>
        <strain evidence="1 2">NCTC13652</strain>
    </source>
</reference>
<protein>
    <submittedName>
        <fullName evidence="1">Uncharacterized protein</fullName>
    </submittedName>
</protein>
<name>A0A3S4WW06_9ACTN</name>
<evidence type="ECO:0000313" key="1">
    <source>
        <dbReference type="EMBL" id="VEI02670.1"/>
    </source>
</evidence>
<dbReference type="AlphaFoldDB" id="A0A3S4WW06"/>
<dbReference type="EMBL" id="LR134473">
    <property type="protein sequence ID" value="VEI02670.1"/>
    <property type="molecule type" value="Genomic_DNA"/>
</dbReference>
<dbReference type="STRING" id="1122997.GCA_000425285_01012"/>
<dbReference type="Proteomes" id="UP000277858">
    <property type="component" value="Chromosome"/>
</dbReference>